<keyword evidence="4" id="KW-1185">Reference proteome</keyword>
<evidence type="ECO:0000259" key="2">
    <source>
        <dbReference type="Pfam" id="PF08239"/>
    </source>
</evidence>
<dbReference type="AlphaFoldDB" id="A0A2H5F0R9"/>
<evidence type="ECO:0000313" key="4">
    <source>
        <dbReference type="Proteomes" id="UP000234530"/>
    </source>
</evidence>
<dbReference type="InterPro" id="IPR003646">
    <property type="entry name" value="SH3-like_bac-type"/>
</dbReference>
<keyword evidence="1" id="KW-0732">Signal</keyword>
<organism evidence="3 4">
    <name type="scientific">Paracoccus zhejiangensis</name>
    <dbReference type="NCBI Taxonomy" id="1077935"/>
    <lineage>
        <taxon>Bacteria</taxon>
        <taxon>Pseudomonadati</taxon>
        <taxon>Pseudomonadota</taxon>
        <taxon>Alphaproteobacteria</taxon>
        <taxon>Rhodobacterales</taxon>
        <taxon>Paracoccaceae</taxon>
        <taxon>Paracoccus</taxon>
    </lineage>
</organism>
<dbReference type="Proteomes" id="UP000234530">
    <property type="component" value="Chromosome"/>
</dbReference>
<dbReference type="Gene3D" id="2.30.30.40">
    <property type="entry name" value="SH3 Domains"/>
    <property type="match status" value="1"/>
</dbReference>
<feature type="signal peptide" evidence="1">
    <location>
        <begin position="1"/>
        <end position="39"/>
    </location>
</feature>
<reference evidence="3 4" key="1">
    <citation type="journal article" date="2013" name="Antonie Van Leeuwenhoek">
        <title>Paracoccus zhejiangensis sp. nov., isolated from activated sludge in wastewater-treatment system.</title>
        <authorList>
            <person name="Wu Z.G."/>
            <person name="Zhang D.F."/>
            <person name="Liu Y.L."/>
            <person name="Wang F."/>
            <person name="Jiang X."/>
            <person name="Li C."/>
            <person name="Li S.P."/>
            <person name="Hong Q."/>
            <person name="Li W.J."/>
        </authorList>
    </citation>
    <scope>NUCLEOTIDE SEQUENCE [LARGE SCALE GENOMIC DNA]</scope>
    <source>
        <strain evidence="3 4">J6</strain>
    </source>
</reference>
<dbReference type="Pfam" id="PF08239">
    <property type="entry name" value="SH3_3"/>
    <property type="match status" value="1"/>
</dbReference>
<dbReference type="KEGG" id="pzh:CX676_13980"/>
<sequence length="220" mass="23697">MGRDAKTAILPEILLTRSFMLKPALLSLALALAALPAHATQEYILPTLFDVTGVAGDDVLNIRDTPSAKAAIIGTLAPDQTRIEVVEARNGWARVNTAEQSGWVNMRYLSYRTDVWEAEKLPASFRCHGTEPFWGLSVEQGQAVLEGPDMAATPRPLQAVLGGDIFRDPTRALLAQGLTASVVPQICSDGMSDKLYGLRASVILTGDQPRLLQGCCTIQP</sequence>
<feature type="chain" id="PRO_5014142571" evidence="1">
    <location>
        <begin position="40"/>
        <end position="220"/>
    </location>
</feature>
<accession>A0A2H5F0R9</accession>
<proteinExistence type="predicted"/>
<dbReference type="EMBL" id="CP025430">
    <property type="protein sequence ID" value="AUH65145.1"/>
    <property type="molecule type" value="Genomic_DNA"/>
</dbReference>
<gene>
    <name evidence="3" type="ORF">CX676_13980</name>
</gene>
<name>A0A2H5F0R9_9RHOB</name>
<protein>
    <submittedName>
        <fullName evidence="3">Peptide-binding protein</fullName>
    </submittedName>
</protein>
<feature type="domain" description="SH3b" evidence="2">
    <location>
        <begin position="58"/>
        <end position="110"/>
    </location>
</feature>
<evidence type="ECO:0000256" key="1">
    <source>
        <dbReference type="SAM" id="SignalP"/>
    </source>
</evidence>
<evidence type="ECO:0000313" key="3">
    <source>
        <dbReference type="EMBL" id="AUH65145.1"/>
    </source>
</evidence>